<feature type="transmembrane region" description="Helical" evidence="2">
    <location>
        <begin position="28"/>
        <end position="47"/>
    </location>
</feature>
<keyword evidence="2" id="KW-1133">Transmembrane helix</keyword>
<feature type="compositionally biased region" description="Low complexity" evidence="1">
    <location>
        <begin position="250"/>
        <end position="269"/>
    </location>
</feature>
<proteinExistence type="predicted"/>
<keyword evidence="2" id="KW-0812">Transmembrane</keyword>
<feature type="region of interest" description="Disordered" evidence="1">
    <location>
        <begin position="245"/>
        <end position="292"/>
    </location>
</feature>
<reference evidence="3 4" key="1">
    <citation type="submission" date="2018-08" db="EMBL/GenBank/DDBJ databases">
        <title>A genome reference for cultivated species of the human gut microbiota.</title>
        <authorList>
            <person name="Zou Y."/>
            <person name="Xue W."/>
            <person name="Luo G."/>
        </authorList>
    </citation>
    <scope>NUCLEOTIDE SEQUENCE [LARGE SCALE GENOMIC DNA]</scope>
    <source>
        <strain evidence="3 4">AF45-17</strain>
    </source>
</reference>
<evidence type="ECO:0000313" key="3">
    <source>
        <dbReference type="EMBL" id="RGB81957.1"/>
    </source>
</evidence>
<evidence type="ECO:0000256" key="2">
    <source>
        <dbReference type="SAM" id="Phobius"/>
    </source>
</evidence>
<accession>A0A3E2TSG5</accession>
<keyword evidence="2" id="KW-0472">Membrane</keyword>
<dbReference type="EMBL" id="QVEP01000003">
    <property type="protein sequence ID" value="RGB81957.1"/>
    <property type="molecule type" value="Genomic_DNA"/>
</dbReference>
<dbReference type="AlphaFoldDB" id="A0A3E2TSG5"/>
<evidence type="ECO:0000256" key="1">
    <source>
        <dbReference type="SAM" id="MobiDB-lite"/>
    </source>
</evidence>
<dbReference type="Proteomes" id="UP000260773">
    <property type="component" value="Unassembled WGS sequence"/>
</dbReference>
<gene>
    <name evidence="3" type="ORF">DW070_02005</name>
</gene>
<name>A0A3E2TSG5_9FIRM</name>
<organism evidence="3 4">
    <name type="scientific">Coprococcus catus</name>
    <dbReference type="NCBI Taxonomy" id="116085"/>
    <lineage>
        <taxon>Bacteria</taxon>
        <taxon>Bacillati</taxon>
        <taxon>Bacillota</taxon>
        <taxon>Clostridia</taxon>
        <taxon>Lachnospirales</taxon>
        <taxon>Lachnospiraceae</taxon>
        <taxon>Coprococcus</taxon>
    </lineage>
</organism>
<protein>
    <submittedName>
        <fullName evidence="3">Uncharacterized protein</fullName>
    </submittedName>
</protein>
<comment type="caution">
    <text evidence="3">The sequence shown here is derived from an EMBL/GenBank/DDBJ whole genome shotgun (WGS) entry which is preliminary data.</text>
</comment>
<evidence type="ECO:0000313" key="4">
    <source>
        <dbReference type="Proteomes" id="UP000260773"/>
    </source>
</evidence>
<sequence>MKSPLGDRESRKNNSAGEENIAMNRNSILIIILSVVVVVAAIAGLVVNLGSKENKGTAANSGSSTAESTISVDENTNALQENQYPAVNELIANYRKAFKEGDTDLLKKVYNSDQEINADVLTATSQIIEDYQNTQYYTKRGLNSGEYVVFVYDELKLADIKTLAPNLSVFYVKSADDGTLYIYRGDYNAATGSFQYDEATQNYINQLYQDQDVMDLISTVNTKMDSACANDSSLMEFMQKVRSKTSVTNSASTDTSDTSSTESGQSETESAAETESAGETESQTDSSTATQN</sequence>